<keyword evidence="4" id="KW-0808">Transferase</keyword>
<dbReference type="EMBL" id="CACTIH010007431">
    <property type="protein sequence ID" value="CAA3013341.1"/>
    <property type="molecule type" value="Genomic_DNA"/>
</dbReference>
<organism evidence="13 14">
    <name type="scientific">Olea europaea subsp. europaea</name>
    <dbReference type="NCBI Taxonomy" id="158383"/>
    <lineage>
        <taxon>Eukaryota</taxon>
        <taxon>Viridiplantae</taxon>
        <taxon>Streptophyta</taxon>
        <taxon>Embryophyta</taxon>
        <taxon>Tracheophyta</taxon>
        <taxon>Spermatophyta</taxon>
        <taxon>Magnoliopsida</taxon>
        <taxon>eudicotyledons</taxon>
        <taxon>Gunneridae</taxon>
        <taxon>Pentapetalae</taxon>
        <taxon>asterids</taxon>
        <taxon>lamiids</taxon>
        <taxon>Lamiales</taxon>
        <taxon>Oleaceae</taxon>
        <taxon>Oleeae</taxon>
        <taxon>Olea</taxon>
    </lineage>
</organism>
<keyword evidence="13" id="KW-0675">Receptor</keyword>
<evidence type="ECO:0000256" key="3">
    <source>
        <dbReference type="ARBA" id="ARBA00022527"/>
    </source>
</evidence>
<evidence type="ECO:0000256" key="7">
    <source>
        <dbReference type="ARBA" id="ARBA00022840"/>
    </source>
</evidence>
<comment type="caution">
    <text evidence="13">The sequence shown here is derived from an EMBL/GenBank/DDBJ whole genome shotgun (WGS) entry which is preliminary data.</text>
</comment>
<evidence type="ECO:0000313" key="14">
    <source>
        <dbReference type="Proteomes" id="UP000594638"/>
    </source>
</evidence>
<evidence type="ECO:0000256" key="4">
    <source>
        <dbReference type="ARBA" id="ARBA00022679"/>
    </source>
</evidence>
<dbReference type="InterPro" id="IPR047117">
    <property type="entry name" value="PERK1-13-like"/>
</dbReference>
<evidence type="ECO:0000256" key="2">
    <source>
        <dbReference type="ARBA" id="ARBA00012513"/>
    </source>
</evidence>
<evidence type="ECO:0000256" key="5">
    <source>
        <dbReference type="ARBA" id="ARBA00022692"/>
    </source>
</evidence>
<evidence type="ECO:0000256" key="6">
    <source>
        <dbReference type="ARBA" id="ARBA00022741"/>
    </source>
</evidence>
<keyword evidence="13" id="KW-0418">Kinase</keyword>
<dbReference type="Gramene" id="OE9A040227T1">
    <property type="protein sequence ID" value="OE9A040227C1"/>
    <property type="gene ID" value="OE9A040227"/>
</dbReference>
<dbReference type="PANTHER" id="PTHR47982">
    <property type="entry name" value="PROLINE-RICH RECEPTOR-LIKE PROTEIN KINASE PERK4"/>
    <property type="match status" value="1"/>
</dbReference>
<keyword evidence="9" id="KW-0472">Membrane</keyword>
<dbReference type="Proteomes" id="UP000594638">
    <property type="component" value="Unassembled WGS sequence"/>
</dbReference>
<name>A0A8S0U5T8_OLEEU</name>
<keyword evidence="5" id="KW-0812">Transmembrane</keyword>
<comment type="catalytic activity">
    <reaction evidence="11">
        <text>L-seryl-[protein] + ATP = O-phospho-L-seryl-[protein] + ADP + H(+)</text>
        <dbReference type="Rhea" id="RHEA:17989"/>
        <dbReference type="Rhea" id="RHEA-COMP:9863"/>
        <dbReference type="Rhea" id="RHEA-COMP:11604"/>
        <dbReference type="ChEBI" id="CHEBI:15378"/>
        <dbReference type="ChEBI" id="CHEBI:29999"/>
        <dbReference type="ChEBI" id="CHEBI:30616"/>
        <dbReference type="ChEBI" id="CHEBI:83421"/>
        <dbReference type="ChEBI" id="CHEBI:456216"/>
        <dbReference type="EC" id="2.7.11.1"/>
    </reaction>
</comment>
<keyword evidence="8" id="KW-1133">Transmembrane helix</keyword>
<dbReference type="GO" id="GO:0004674">
    <property type="term" value="F:protein serine/threonine kinase activity"/>
    <property type="evidence" value="ECO:0007669"/>
    <property type="project" value="UniProtKB-KW"/>
</dbReference>
<protein>
    <recommendedName>
        <fullName evidence="2">non-specific serine/threonine protein kinase</fullName>
        <ecNumber evidence="2">2.7.11.1</ecNumber>
    </recommendedName>
</protein>
<reference evidence="13 14" key="1">
    <citation type="submission" date="2019-12" db="EMBL/GenBank/DDBJ databases">
        <authorList>
            <person name="Alioto T."/>
            <person name="Alioto T."/>
            <person name="Gomez Garrido J."/>
        </authorList>
    </citation>
    <scope>NUCLEOTIDE SEQUENCE [LARGE SCALE GENOMIC DNA]</scope>
</reference>
<dbReference type="InterPro" id="IPR011009">
    <property type="entry name" value="Kinase-like_dom_sf"/>
</dbReference>
<gene>
    <name evidence="13" type="ORF">OLEA9_A040227</name>
</gene>
<evidence type="ECO:0000256" key="10">
    <source>
        <dbReference type="ARBA" id="ARBA00047899"/>
    </source>
</evidence>
<comment type="subcellular location">
    <subcellularLocation>
        <location evidence="1">Cell membrane</location>
        <topology evidence="1">Single-pass membrane protein</topology>
    </subcellularLocation>
</comment>
<accession>A0A8S0U5T8</accession>
<evidence type="ECO:0000256" key="1">
    <source>
        <dbReference type="ARBA" id="ARBA00004162"/>
    </source>
</evidence>
<dbReference type="InterPro" id="IPR001245">
    <property type="entry name" value="Ser-Thr/Tyr_kinase_cat_dom"/>
</dbReference>
<keyword evidence="3" id="KW-0723">Serine/threonine-protein kinase</keyword>
<sequence length="342" mass="38611">MSDVFYFEVMLLELITGRRLVDSNQSSVDDSLVDWVVRGLEGDVSLSDLNEGIRPRSTVYSSYGSSNYDTLQYNKDMKKFWKMKLASKDYISSDQYSNPTSEYRIYPSGSSCEDQHTRVAALDEADTHFSVSSCYIYIVISRYLAPEYTSSGKLTKKSDVFSFGVRLLELITRCRLIGPNQSSIDDSLVDWARPLLTRALEDGNFDTFVDSRLQNDYNHNELASMVACASACVCHSTRRRPRMSQVVTALEGDVSLSDLNEGIRPRHSTVYISYGSSNYDIVQYNKDMKIFRKMALASKDYVCSDQYNNPASEYGLYPSGSSSEGQRTRVATLDEADTHFSV</sequence>
<proteinExistence type="predicted"/>
<dbReference type="AlphaFoldDB" id="A0A8S0U5T8"/>
<dbReference type="PANTHER" id="PTHR47982:SF35">
    <property type="entry name" value="PROLINE-RICH RECEPTOR-LIKE PROTEIN KINASE PERK1-RELATED"/>
    <property type="match status" value="1"/>
</dbReference>
<evidence type="ECO:0000259" key="12">
    <source>
        <dbReference type="Pfam" id="PF07714"/>
    </source>
</evidence>
<keyword evidence="14" id="KW-1185">Reference proteome</keyword>
<dbReference type="OrthoDB" id="4062651at2759"/>
<dbReference type="Gene3D" id="1.10.510.10">
    <property type="entry name" value="Transferase(Phosphotransferase) domain 1"/>
    <property type="match status" value="1"/>
</dbReference>
<comment type="catalytic activity">
    <reaction evidence="10">
        <text>L-threonyl-[protein] + ATP = O-phospho-L-threonyl-[protein] + ADP + H(+)</text>
        <dbReference type="Rhea" id="RHEA:46608"/>
        <dbReference type="Rhea" id="RHEA-COMP:11060"/>
        <dbReference type="Rhea" id="RHEA-COMP:11605"/>
        <dbReference type="ChEBI" id="CHEBI:15378"/>
        <dbReference type="ChEBI" id="CHEBI:30013"/>
        <dbReference type="ChEBI" id="CHEBI:30616"/>
        <dbReference type="ChEBI" id="CHEBI:61977"/>
        <dbReference type="ChEBI" id="CHEBI:456216"/>
        <dbReference type="EC" id="2.7.11.1"/>
    </reaction>
</comment>
<dbReference type="GO" id="GO:0005886">
    <property type="term" value="C:plasma membrane"/>
    <property type="evidence" value="ECO:0007669"/>
    <property type="project" value="UniProtKB-SubCell"/>
</dbReference>
<dbReference type="Pfam" id="PF07714">
    <property type="entry name" value="PK_Tyr_Ser-Thr"/>
    <property type="match status" value="1"/>
</dbReference>
<evidence type="ECO:0000256" key="8">
    <source>
        <dbReference type="ARBA" id="ARBA00022989"/>
    </source>
</evidence>
<evidence type="ECO:0000256" key="9">
    <source>
        <dbReference type="ARBA" id="ARBA00023136"/>
    </source>
</evidence>
<feature type="domain" description="Serine-threonine/tyrosine-protein kinase catalytic" evidence="12">
    <location>
        <begin position="141"/>
        <end position="250"/>
    </location>
</feature>
<dbReference type="EC" id="2.7.11.1" evidence="2"/>
<keyword evidence="7" id="KW-0067">ATP-binding</keyword>
<evidence type="ECO:0000256" key="11">
    <source>
        <dbReference type="ARBA" id="ARBA00048679"/>
    </source>
</evidence>
<dbReference type="GO" id="GO:0005524">
    <property type="term" value="F:ATP binding"/>
    <property type="evidence" value="ECO:0007669"/>
    <property type="project" value="UniProtKB-KW"/>
</dbReference>
<evidence type="ECO:0000313" key="13">
    <source>
        <dbReference type="EMBL" id="CAA3013341.1"/>
    </source>
</evidence>
<keyword evidence="6" id="KW-0547">Nucleotide-binding</keyword>
<dbReference type="SUPFAM" id="SSF56112">
    <property type="entry name" value="Protein kinase-like (PK-like)"/>
    <property type="match status" value="1"/>
</dbReference>